<dbReference type="GeneID" id="22911933"/>
<feature type="compositionally biased region" description="Polar residues" evidence="1">
    <location>
        <begin position="621"/>
        <end position="630"/>
    </location>
</feature>
<dbReference type="InterPro" id="IPR001279">
    <property type="entry name" value="Metallo-B-lactamas"/>
</dbReference>
<dbReference type="InterPro" id="IPR029228">
    <property type="entry name" value="Alkyl_sulf_dimr"/>
</dbReference>
<organism evidence="3 4">
    <name type="scientific">Gregarina niphandrodes</name>
    <name type="common">Septate eugregarine</name>
    <dbReference type="NCBI Taxonomy" id="110365"/>
    <lineage>
        <taxon>Eukaryota</taxon>
        <taxon>Sar</taxon>
        <taxon>Alveolata</taxon>
        <taxon>Apicomplexa</taxon>
        <taxon>Conoidasida</taxon>
        <taxon>Gregarinasina</taxon>
        <taxon>Eugregarinorida</taxon>
        <taxon>Gregarinidae</taxon>
        <taxon>Gregarina</taxon>
    </lineage>
</organism>
<name>A0A023B997_GRENI</name>
<dbReference type="Gene3D" id="1.25.40.880">
    <property type="entry name" value="Alkyl sulfatase, dimerisation domain"/>
    <property type="match status" value="1"/>
</dbReference>
<dbReference type="GO" id="GO:0046983">
    <property type="term" value="F:protein dimerization activity"/>
    <property type="evidence" value="ECO:0007669"/>
    <property type="project" value="InterPro"/>
</dbReference>
<sequence length="1199" mass="131660">MYYLLPLAALVPLYLYRHLYISRPTGNACPYLSANNQTAATFVAQAHNDLHFKKMIILVGSTISTEEVGMRWRDDADKKMPPTKDDVEDADSDPLGGSIFADPSSDYTSLQLFAHMFSDNVTSSPADLLDSVPADRNSMTFLRRLQEEPDPRAGLDNHTTHPTGDREGHHTGTSTATPVGGAVSLGSNTGSGTISEVLETVVSTTKPAVIHDQLPGVDMEPPGEAEPGDDWTQLEGSPVHPVSEPSASRPGETVERLADEALAAPPGPSVGPSGMWLQGFSLANIVVVETFEGWVVFDAGESTNTTLQALEQLAELIASWEPSVCERAGRRVTHVFLSHHHTDHTGGINGVLRFNEQQGESVAVTILAHAETNEAMLNFYLAMATKKFKRAVKQFGTAKSLRDHEPTSISAGIGGAYTLERDDPPGIIFPNYVWEGASLDVPLSPHLRIQALYLPGETQDQVCFFVPQLSLFHFSDNFYFSFPNVYPLRGGPYRSPAVWQESLDVYLHQYWSKTKVATLGHTSPVFGRDAIRYIVERYRDALAFVQHQTIRLLDKTSDINLIADHVNSLFWTAFPQFVPEKMLENDNEGPLDDKGSLDVARRMSRDRSFGHHRPYDGQSGADINTASSSRGPLRTMGRNAGSAWSRSVESVEANLNQDVVSNMLTDPLMPYYGQLEWAVKAVADAQMGWFDENPIKLNAHKLNNGDRSRKLNQVVDTLGAAAYSDTIPVLKELVQDYISQGECQWALELCELFGSSQQKLPERVQLGQCQKLSAELHDLIRDGELRDDALPLSGQGAAAGRSTVSLLDEALESADKLEDDDDDGYAVVDESHMSPDWQASVKIVGGSLVAGPGVSHGGGVPKSLDEGAAHGGVSNGGASDGGASDAGFTESGDFAEDFAGESGEFSAGSGDFSGESGGIAVRNKLLEKLVRHQWESSHCVKTSEESTPGSRPVSEARLVGSDLQCLRKKALWCLAEQEISASGRNWYLSEAASTDADEDGKAFTRMMRDIVIENIADLDPVVKGLSYRFVPFGDAKHSKESCIFYLTILPEKNMRNSVDDPVLNTLPNVIKMEPIENQAITYEILFRNQVFNVKRINNAYDIDWYSLQHFKSFDMKLRWSGLKAIFLRKHSAPRLIMDGKLKLPTEFPVPITALQQARSDQEIKNRVNAILNKKGRLGVVDRIRMFILFAEIMLSLETR</sequence>
<dbReference type="InterPro" id="IPR036866">
    <property type="entry name" value="RibonucZ/Hydroxyglut_hydro"/>
</dbReference>
<feature type="domain" description="Metallo-beta-lactamase" evidence="2">
    <location>
        <begin position="282"/>
        <end position="521"/>
    </location>
</feature>
<dbReference type="EMBL" id="AFNH02000400">
    <property type="protein sequence ID" value="EZG71756.1"/>
    <property type="molecule type" value="Genomic_DNA"/>
</dbReference>
<dbReference type="Pfam" id="PF00753">
    <property type="entry name" value="Lactamase_B"/>
    <property type="match status" value="1"/>
</dbReference>
<dbReference type="InterPro" id="IPR038536">
    <property type="entry name" value="Alkyl/aryl-sulf_dimr_sf"/>
</dbReference>
<dbReference type="Gene3D" id="3.60.15.30">
    <property type="entry name" value="Metallo-beta-lactamase domain"/>
    <property type="match status" value="1"/>
</dbReference>
<dbReference type="SMART" id="SM00849">
    <property type="entry name" value="Lactamase_B"/>
    <property type="match status" value="1"/>
</dbReference>
<comment type="caution">
    <text evidence="3">The sequence shown here is derived from an EMBL/GenBank/DDBJ whole genome shotgun (WGS) entry which is preliminary data.</text>
</comment>
<feature type="region of interest" description="Disordered" evidence="1">
    <location>
        <begin position="608"/>
        <end position="639"/>
    </location>
</feature>
<dbReference type="Proteomes" id="UP000019763">
    <property type="component" value="Unassembled WGS sequence"/>
</dbReference>
<gene>
    <name evidence="3" type="ORF">GNI_052370</name>
</gene>
<dbReference type="eggNOG" id="ENOG502RJJX">
    <property type="taxonomic scope" value="Eukaryota"/>
</dbReference>
<dbReference type="VEuPathDB" id="CryptoDB:GNI_052370"/>
<dbReference type="Pfam" id="PF14863">
    <property type="entry name" value="Alkyl_sulf_dimr"/>
    <property type="match status" value="1"/>
</dbReference>
<dbReference type="PANTHER" id="PTHR43223:SF2">
    <property type="entry name" value="METALLO-BETA-LACTAMASE DOMAIN-CONTAINING PROTEIN"/>
    <property type="match status" value="1"/>
</dbReference>
<feature type="compositionally biased region" description="Basic and acidic residues" evidence="1">
    <location>
        <begin position="146"/>
        <end position="170"/>
    </location>
</feature>
<proteinExistence type="predicted"/>
<evidence type="ECO:0000259" key="2">
    <source>
        <dbReference type="SMART" id="SM00849"/>
    </source>
</evidence>
<dbReference type="RefSeq" id="XP_011129811.1">
    <property type="nucleotide sequence ID" value="XM_011131509.1"/>
</dbReference>
<feature type="region of interest" description="Disordered" evidence="1">
    <location>
        <begin position="213"/>
        <end position="253"/>
    </location>
</feature>
<dbReference type="SUPFAM" id="SSF56281">
    <property type="entry name" value="Metallo-hydrolase/oxidoreductase"/>
    <property type="match status" value="1"/>
</dbReference>
<evidence type="ECO:0000256" key="1">
    <source>
        <dbReference type="SAM" id="MobiDB-lite"/>
    </source>
</evidence>
<feature type="compositionally biased region" description="Gly residues" evidence="1">
    <location>
        <begin position="869"/>
        <end position="880"/>
    </location>
</feature>
<dbReference type="InterPro" id="IPR052195">
    <property type="entry name" value="Bact_Alkyl/Aryl-Sulfatase"/>
</dbReference>
<evidence type="ECO:0000313" key="3">
    <source>
        <dbReference type="EMBL" id="EZG71756.1"/>
    </source>
</evidence>
<reference evidence="3" key="1">
    <citation type="submission" date="2013-12" db="EMBL/GenBank/DDBJ databases">
        <authorList>
            <person name="Omoto C.K."/>
            <person name="Sibley D."/>
            <person name="Venepally P."/>
            <person name="Hadjithomas M."/>
            <person name="Karamycheva S."/>
            <person name="Brunk B."/>
            <person name="Roos D."/>
            <person name="Caler E."/>
            <person name="Lorenzi H."/>
        </authorList>
    </citation>
    <scope>NUCLEOTIDE SEQUENCE</scope>
</reference>
<accession>A0A023B997</accession>
<evidence type="ECO:0000313" key="4">
    <source>
        <dbReference type="Proteomes" id="UP000019763"/>
    </source>
</evidence>
<protein>
    <submittedName>
        <fullName evidence="3">Beta-lactamase domain protein</fullName>
    </submittedName>
</protein>
<dbReference type="PANTHER" id="PTHR43223">
    <property type="entry name" value="ALKYL/ARYL-SULFATASE"/>
    <property type="match status" value="1"/>
</dbReference>
<keyword evidence="4" id="KW-1185">Reference proteome</keyword>
<dbReference type="OrthoDB" id="449487at2759"/>
<feature type="compositionally biased region" description="Basic and acidic residues" evidence="1">
    <location>
        <begin position="75"/>
        <end position="85"/>
    </location>
</feature>
<feature type="region of interest" description="Disordered" evidence="1">
    <location>
        <begin position="75"/>
        <end position="94"/>
    </location>
</feature>
<feature type="region of interest" description="Disordered" evidence="1">
    <location>
        <begin position="146"/>
        <end position="179"/>
    </location>
</feature>
<dbReference type="AlphaFoldDB" id="A0A023B997"/>
<feature type="region of interest" description="Disordered" evidence="1">
    <location>
        <begin position="854"/>
        <end position="893"/>
    </location>
</feature>